<feature type="region of interest" description="Disordered" evidence="1">
    <location>
        <begin position="66"/>
        <end position="90"/>
    </location>
</feature>
<comment type="caution">
    <text evidence="2">The sequence shown here is derived from an EMBL/GenBank/DDBJ whole genome shotgun (WGS) entry which is preliminary data.</text>
</comment>
<sequence>MVRSWLPTDTYDDTRGTDVDGAWARDWVELGRLMRPRHFFSSRSPASFRLFCSLYSLSPCQLEQERGHPAARPYREKATTKRRDGPTEEDVIRQGRELTYLPTYLPTQVLYLPVCLCTSSFDRPETSSTATWWSRLGATYRLTLAEIRQRSIRATKKDDEEQDGISKKKKKRSKKSLPLFPFLFSTRLVTTASIGCETSCIASLPLTYVRYLARASSLAARQPPQQTNNRVGYAPWVVPNRTIYLSTLVKYGPEVSYSKGQFWWF</sequence>
<dbReference type="AlphaFoldDB" id="A0A545VD94"/>
<protein>
    <submittedName>
        <fullName evidence="2">Uncharacterized protein</fullName>
    </submittedName>
</protein>
<proteinExistence type="predicted"/>
<name>A0A545VD94_9HYPO</name>
<keyword evidence="3" id="KW-1185">Reference proteome</keyword>
<evidence type="ECO:0000256" key="1">
    <source>
        <dbReference type="SAM" id="MobiDB-lite"/>
    </source>
</evidence>
<dbReference type="EMBL" id="SPUK01000002">
    <property type="protein sequence ID" value="TQV99695.1"/>
    <property type="molecule type" value="Genomic_DNA"/>
</dbReference>
<gene>
    <name evidence="2" type="ORF">IF1G_01910</name>
</gene>
<dbReference type="Proteomes" id="UP000315783">
    <property type="component" value="Unassembled WGS sequence"/>
</dbReference>
<evidence type="ECO:0000313" key="3">
    <source>
        <dbReference type="Proteomes" id="UP000315783"/>
    </source>
</evidence>
<accession>A0A545VD94</accession>
<organism evidence="2 3">
    <name type="scientific">Cordyceps javanica</name>
    <dbReference type="NCBI Taxonomy" id="43265"/>
    <lineage>
        <taxon>Eukaryota</taxon>
        <taxon>Fungi</taxon>
        <taxon>Dikarya</taxon>
        <taxon>Ascomycota</taxon>
        <taxon>Pezizomycotina</taxon>
        <taxon>Sordariomycetes</taxon>
        <taxon>Hypocreomycetidae</taxon>
        <taxon>Hypocreales</taxon>
        <taxon>Cordycipitaceae</taxon>
        <taxon>Cordyceps</taxon>
    </lineage>
</organism>
<evidence type="ECO:0000313" key="2">
    <source>
        <dbReference type="EMBL" id="TQV99695.1"/>
    </source>
</evidence>
<reference evidence="2 3" key="1">
    <citation type="journal article" date="2019" name="Appl. Microbiol. Biotechnol.">
        <title>Genome sequence of Isaria javanica and comparative genome analysis insights into family S53 peptidase evolution in fungal entomopathogens.</title>
        <authorList>
            <person name="Lin R."/>
            <person name="Zhang X."/>
            <person name="Xin B."/>
            <person name="Zou M."/>
            <person name="Gao Y."/>
            <person name="Qin F."/>
            <person name="Hu Q."/>
            <person name="Xie B."/>
            <person name="Cheng X."/>
        </authorList>
    </citation>
    <scope>NUCLEOTIDE SEQUENCE [LARGE SCALE GENOMIC DNA]</scope>
    <source>
        <strain evidence="2 3">IJ1G</strain>
    </source>
</reference>